<dbReference type="Gene3D" id="3.80.10.10">
    <property type="entry name" value="Ribonuclease Inhibitor"/>
    <property type="match status" value="1"/>
</dbReference>
<dbReference type="PANTHER" id="PTHR48054">
    <property type="entry name" value="RECEPTOR KINASE-LIKE PROTEIN XA21"/>
    <property type="match status" value="1"/>
</dbReference>
<dbReference type="InterPro" id="IPR052592">
    <property type="entry name" value="LRR-RLK"/>
</dbReference>
<keyword evidence="2" id="KW-0677">Repeat</keyword>
<reference evidence="5" key="1">
    <citation type="submission" date="2023-08" db="EMBL/GenBank/DDBJ databases">
        <authorList>
            <person name="Audoor S."/>
            <person name="Bilcke G."/>
        </authorList>
    </citation>
    <scope>NUCLEOTIDE SEQUENCE</scope>
</reference>
<evidence type="ECO:0000313" key="5">
    <source>
        <dbReference type="EMBL" id="CAJ1953734.1"/>
    </source>
</evidence>
<evidence type="ECO:0008006" key="7">
    <source>
        <dbReference type="Google" id="ProtNLM"/>
    </source>
</evidence>
<evidence type="ECO:0000256" key="1">
    <source>
        <dbReference type="ARBA" id="ARBA00022614"/>
    </source>
</evidence>
<dbReference type="FunFam" id="3.80.10.10:FF:000041">
    <property type="entry name" value="LRR receptor-like serine/threonine-protein kinase ERECTA"/>
    <property type="match status" value="1"/>
</dbReference>
<evidence type="ECO:0000256" key="4">
    <source>
        <dbReference type="SAM" id="Phobius"/>
    </source>
</evidence>
<sequence length="471" mass="51640">MEGVEVEQHEFSNQGKSGWNRRKYAVIAAIVVGLGAIGAGVGLAVTSGNEEPIDNVPSPSVGRPTTPGPTPTNAPNIRQVILNNARFGGTEFDNANSYQSRALEWVLTQDIPLTNFPDMDQEEQTMQLYGLACLFYATYATESDWTDHHYGNDVALPGWLDSKGWVQDASDVCNWYGLTCNAKGQVVKIELDTNGLTGSIPAEITYLKESLQYIDLFNNIIHNKGDKGNAWLGELTNLKYLYFGQTSFQYDGIPTEIGLLTNLVELDCSYTLYFGKLDGQTFSKLSNLNYLVIDGNSFNSTLPQELIDLPNLEYLYAGNSFVEGSLDFISQMPKIYELWLDDNPGIVGSLPASIGAASNLASFSATGCGLDGSIPAEVGQMSDLVQMWLYDNKLSGSVPSTLGNLKKLKLFQIQKNQIGGTVPEELCLKRRPLGRLEIMEADCDGKVECSDTCCTCCGEHCIDMRRKKRGL</sequence>
<proteinExistence type="predicted"/>
<feature type="compositionally biased region" description="Low complexity" evidence="3">
    <location>
        <begin position="56"/>
        <end position="65"/>
    </location>
</feature>
<gene>
    <name evidence="5" type="ORF">CYCCA115_LOCUS14337</name>
</gene>
<keyword evidence="4" id="KW-1133">Transmembrane helix</keyword>
<feature type="transmembrane region" description="Helical" evidence="4">
    <location>
        <begin position="24"/>
        <end position="45"/>
    </location>
</feature>
<keyword evidence="4" id="KW-0472">Membrane</keyword>
<keyword evidence="6" id="KW-1185">Reference proteome</keyword>
<keyword evidence="4" id="KW-0812">Transmembrane</keyword>
<feature type="region of interest" description="Disordered" evidence="3">
    <location>
        <begin position="50"/>
        <end position="76"/>
    </location>
</feature>
<evidence type="ECO:0000256" key="2">
    <source>
        <dbReference type="ARBA" id="ARBA00022737"/>
    </source>
</evidence>
<dbReference type="SUPFAM" id="SSF52058">
    <property type="entry name" value="L domain-like"/>
    <property type="match status" value="1"/>
</dbReference>
<dbReference type="InterPro" id="IPR032675">
    <property type="entry name" value="LRR_dom_sf"/>
</dbReference>
<name>A0AAD2JIH3_9STRA</name>
<evidence type="ECO:0000256" key="3">
    <source>
        <dbReference type="SAM" id="MobiDB-lite"/>
    </source>
</evidence>
<dbReference type="Proteomes" id="UP001295423">
    <property type="component" value="Unassembled WGS sequence"/>
</dbReference>
<dbReference type="PANTHER" id="PTHR48054:SF94">
    <property type="entry name" value="LEUCINE-RICH REPEAT RECEPTOR-LIKE PROTEIN FASCIATED EAR2"/>
    <property type="match status" value="1"/>
</dbReference>
<protein>
    <recommendedName>
        <fullName evidence="7">Leucine-rich repeat-containing N-terminal plant-type domain-containing protein</fullName>
    </recommendedName>
</protein>
<dbReference type="Pfam" id="PF13855">
    <property type="entry name" value="LRR_8"/>
    <property type="match status" value="1"/>
</dbReference>
<comment type="caution">
    <text evidence="5">The sequence shown here is derived from an EMBL/GenBank/DDBJ whole genome shotgun (WGS) entry which is preliminary data.</text>
</comment>
<dbReference type="EMBL" id="CAKOGP040001836">
    <property type="protein sequence ID" value="CAJ1953734.1"/>
    <property type="molecule type" value="Genomic_DNA"/>
</dbReference>
<dbReference type="AlphaFoldDB" id="A0AAD2JIH3"/>
<evidence type="ECO:0000313" key="6">
    <source>
        <dbReference type="Proteomes" id="UP001295423"/>
    </source>
</evidence>
<organism evidence="5 6">
    <name type="scientific">Cylindrotheca closterium</name>
    <dbReference type="NCBI Taxonomy" id="2856"/>
    <lineage>
        <taxon>Eukaryota</taxon>
        <taxon>Sar</taxon>
        <taxon>Stramenopiles</taxon>
        <taxon>Ochrophyta</taxon>
        <taxon>Bacillariophyta</taxon>
        <taxon>Bacillariophyceae</taxon>
        <taxon>Bacillariophycidae</taxon>
        <taxon>Bacillariales</taxon>
        <taxon>Bacillariaceae</taxon>
        <taxon>Cylindrotheca</taxon>
    </lineage>
</organism>
<accession>A0AAD2JIH3</accession>
<keyword evidence="1" id="KW-0433">Leucine-rich repeat</keyword>
<dbReference type="InterPro" id="IPR001611">
    <property type="entry name" value="Leu-rich_rpt"/>
</dbReference>